<keyword evidence="2" id="KW-1185">Reference proteome</keyword>
<dbReference type="RefSeq" id="WP_203173197.1">
    <property type="nucleotide sequence ID" value="NZ_JAEVHM010000003.1"/>
</dbReference>
<dbReference type="EMBL" id="JAEVHM010000003">
    <property type="protein sequence ID" value="MBM0230710.1"/>
    <property type="molecule type" value="Genomic_DNA"/>
</dbReference>
<proteinExistence type="predicted"/>
<name>A0ABS1XN72_9ACTN</name>
<comment type="caution">
    <text evidence="1">The sequence shown here is derived from an EMBL/GenBank/DDBJ whole genome shotgun (WGS) entry which is preliminary data.</text>
</comment>
<gene>
    <name evidence="1" type="ORF">JNW91_01725</name>
</gene>
<evidence type="ECO:0000313" key="1">
    <source>
        <dbReference type="EMBL" id="MBM0230710.1"/>
    </source>
</evidence>
<organism evidence="1 2">
    <name type="scientific">Micromonospora parastrephiae</name>
    <dbReference type="NCBI Taxonomy" id="2806101"/>
    <lineage>
        <taxon>Bacteria</taxon>
        <taxon>Bacillati</taxon>
        <taxon>Actinomycetota</taxon>
        <taxon>Actinomycetes</taxon>
        <taxon>Micromonosporales</taxon>
        <taxon>Micromonosporaceae</taxon>
        <taxon>Micromonospora</taxon>
    </lineage>
</organism>
<accession>A0ABS1XN72</accession>
<evidence type="ECO:0000313" key="2">
    <source>
        <dbReference type="Proteomes" id="UP000601027"/>
    </source>
</evidence>
<reference evidence="1 2" key="1">
    <citation type="submission" date="2021-01" db="EMBL/GenBank/DDBJ databases">
        <title>Draft genome sequence of Micromonospora sp. strain STR1_7.</title>
        <authorList>
            <person name="Karlyshev A."/>
            <person name="Jawad R."/>
        </authorList>
    </citation>
    <scope>NUCLEOTIDE SEQUENCE [LARGE SCALE GENOMIC DNA]</scope>
    <source>
        <strain evidence="1 2">STR1-7</strain>
    </source>
</reference>
<protein>
    <recommendedName>
        <fullName evidence="3">Aminoglycoside phosphotransferase domain-containing protein</fullName>
    </recommendedName>
</protein>
<sequence length="342" mass="36168">MAALIRDDTEEALADLLRRALPAGWSDRAAAEHVVLEDTGVDAGAAMAAALPVWAGRGFVPLRVKPLRHGSVAREILRVALATLRRCGFDAAVPQWIVGDTLVTLQQPTAVDLRFLSGCVPDVAGRARRCGLDLLDEFVAVEGAMRDATIRQDLGPPLPFPVANRYAAALARIEHLIGGDVAARLPAVIEDAPGPRVFFCDPKPANLVLPASQVQGWRETGSPAPIGVDLDLIHHDSSYVLQAVLATFSAPLPTDDAEFAACRGQAHDACARHGVDPDAVDLIVVYHLVRNLTTALERADLPKATAFAEALVLADGALGLGLGSSGRDRLRDAARSLVRLGS</sequence>
<dbReference type="Proteomes" id="UP000601027">
    <property type="component" value="Unassembled WGS sequence"/>
</dbReference>
<evidence type="ECO:0008006" key="3">
    <source>
        <dbReference type="Google" id="ProtNLM"/>
    </source>
</evidence>